<keyword evidence="14" id="KW-1185">Reference proteome</keyword>
<evidence type="ECO:0000256" key="4">
    <source>
        <dbReference type="ARBA" id="ARBA00022692"/>
    </source>
</evidence>
<dbReference type="OMA" id="MRHNARC"/>
<feature type="domain" description="CWH43-like N-terminal" evidence="12">
    <location>
        <begin position="20"/>
        <end position="239"/>
    </location>
</feature>
<dbReference type="InParanoid" id="A0A672LUA3"/>
<dbReference type="RefSeq" id="XP_016095895.1">
    <property type="nucleotide sequence ID" value="XM_016240409.1"/>
</dbReference>
<evidence type="ECO:0000256" key="2">
    <source>
        <dbReference type="ARBA" id="ARBA00007414"/>
    </source>
</evidence>
<evidence type="ECO:0000313" key="14">
    <source>
        <dbReference type="Proteomes" id="UP000472262"/>
    </source>
</evidence>
<dbReference type="Ensembl" id="ENSSGRT00000029739.1">
    <property type="protein sequence ID" value="ENSSGRP00000027647.1"/>
    <property type="gene ID" value="ENSSGRG00000015836.1"/>
</dbReference>
<evidence type="ECO:0000256" key="7">
    <source>
        <dbReference type="ARBA" id="ARBA00023136"/>
    </source>
</evidence>
<dbReference type="InterPro" id="IPR019402">
    <property type="entry name" value="CWH43_N"/>
</dbReference>
<keyword evidence="5 11" id="KW-1133">Transmembrane helix</keyword>
<evidence type="ECO:0000256" key="11">
    <source>
        <dbReference type="SAM" id="Phobius"/>
    </source>
</evidence>
<evidence type="ECO:0000259" key="12">
    <source>
        <dbReference type="Pfam" id="PF10277"/>
    </source>
</evidence>
<feature type="transmembrane region" description="Helical" evidence="11">
    <location>
        <begin position="213"/>
        <end position="230"/>
    </location>
</feature>
<name>A0A672LUA3_SINGR</name>
<evidence type="ECO:0000256" key="3">
    <source>
        <dbReference type="ARBA" id="ARBA00022502"/>
    </source>
</evidence>
<feature type="transmembrane region" description="Helical" evidence="11">
    <location>
        <begin position="111"/>
        <end position="133"/>
    </location>
</feature>
<reference evidence="13" key="1">
    <citation type="submission" date="2025-08" db="UniProtKB">
        <authorList>
            <consortium name="Ensembl"/>
        </authorList>
    </citation>
    <scope>IDENTIFICATION</scope>
</reference>
<evidence type="ECO:0000256" key="10">
    <source>
        <dbReference type="ARBA" id="ARBA00093676"/>
    </source>
</evidence>
<comment type="similarity">
    <text evidence="2">Belongs to the PGAP2 family.</text>
</comment>
<organism evidence="13 14">
    <name type="scientific">Sinocyclocheilus grahami</name>
    <name type="common">Dianchi golden-line fish</name>
    <name type="synonym">Barbus grahami</name>
    <dbReference type="NCBI Taxonomy" id="75366"/>
    <lineage>
        <taxon>Eukaryota</taxon>
        <taxon>Metazoa</taxon>
        <taxon>Chordata</taxon>
        <taxon>Craniata</taxon>
        <taxon>Vertebrata</taxon>
        <taxon>Euteleostomi</taxon>
        <taxon>Actinopterygii</taxon>
        <taxon>Neopterygii</taxon>
        <taxon>Teleostei</taxon>
        <taxon>Ostariophysi</taxon>
        <taxon>Cypriniformes</taxon>
        <taxon>Cyprinidae</taxon>
        <taxon>Cyprininae</taxon>
        <taxon>Sinocyclocheilus</taxon>
    </lineage>
</organism>
<feature type="transmembrane region" description="Helical" evidence="11">
    <location>
        <begin position="184"/>
        <end position="201"/>
    </location>
</feature>
<sequence length="295" mass="33573">MQQVPYGSVDRDKPLIRLPFTRLAVITVCLPLLGLIACIVLALLYHYNDATYTHCQVPNYLPSISAAISLTPERYIWRFSIGLHSAPRFLVAAAYLSFYRGRFSKRLMEQLLSGLTFLLALSENVGLLLLTYVSSNETYSVHKSGFVLFISSSLVHMLCTCKLWSLIAKYSLSAEEMMSYRQKFHLFLFNGFFCLLAAYFYKRHNTYCETGIYTLFALCEYLVVLSNMAFHMTAYWDFGGSEAPPWSAEEEKNEELNVAQCMLGPLFPEGTVRQFPHHKEVKPTSCQATIPSSHL</sequence>
<protein>
    <recommendedName>
        <fullName evidence="9">Acyltransferase PGAP2</fullName>
    </recommendedName>
    <alternativeName>
        <fullName evidence="10">Post-GPI attachment to proteins factor 2</fullName>
    </alternativeName>
</protein>
<proteinExistence type="inferred from homology"/>
<keyword evidence="7 11" id="KW-0472">Membrane</keyword>
<comment type="subcellular location">
    <subcellularLocation>
        <location evidence="1">Golgi apparatus membrane</location>
        <topology evidence="1">Multi-pass membrane protein</topology>
    </subcellularLocation>
</comment>
<keyword evidence="6" id="KW-0333">Golgi apparatus</keyword>
<dbReference type="OrthoDB" id="68581at2759"/>
<dbReference type="GO" id="GO:0005789">
    <property type="term" value="C:endoplasmic reticulum membrane"/>
    <property type="evidence" value="ECO:0007669"/>
    <property type="project" value="TreeGrafter"/>
</dbReference>
<dbReference type="FunCoup" id="A0A672LUA3">
    <property type="interactions" value="1231"/>
</dbReference>
<feature type="transmembrane region" description="Helical" evidence="11">
    <location>
        <begin position="145"/>
        <end position="164"/>
    </location>
</feature>
<gene>
    <name evidence="13" type="primary">LOC107557086</name>
</gene>
<dbReference type="AlphaFoldDB" id="A0A672LUA3"/>
<evidence type="ECO:0000256" key="6">
    <source>
        <dbReference type="ARBA" id="ARBA00023034"/>
    </source>
</evidence>
<dbReference type="GO" id="GO:0000139">
    <property type="term" value="C:Golgi membrane"/>
    <property type="evidence" value="ECO:0007669"/>
    <property type="project" value="UniProtKB-SubCell"/>
</dbReference>
<dbReference type="RefSeq" id="XP_016095894.1">
    <property type="nucleotide sequence ID" value="XM_016240408.1"/>
</dbReference>
<dbReference type="KEGG" id="sgh:107557086"/>
<evidence type="ECO:0000313" key="13">
    <source>
        <dbReference type="Ensembl" id="ENSSGRP00000027647.1"/>
    </source>
</evidence>
<dbReference type="Pfam" id="PF10277">
    <property type="entry name" value="Frag1"/>
    <property type="match status" value="1"/>
</dbReference>
<keyword evidence="3" id="KW-0337">GPI-anchor biosynthesis</keyword>
<reference evidence="13" key="2">
    <citation type="submission" date="2025-09" db="UniProtKB">
        <authorList>
            <consortium name="Ensembl"/>
        </authorList>
    </citation>
    <scope>IDENTIFICATION</scope>
</reference>
<evidence type="ECO:0000256" key="9">
    <source>
        <dbReference type="ARBA" id="ARBA00093632"/>
    </source>
</evidence>
<dbReference type="PANTHER" id="PTHR12892">
    <property type="entry name" value="FGF RECEPTOR ACTIVATING PROTEIN 1"/>
    <property type="match status" value="1"/>
</dbReference>
<evidence type="ECO:0000256" key="1">
    <source>
        <dbReference type="ARBA" id="ARBA00004653"/>
    </source>
</evidence>
<dbReference type="Proteomes" id="UP000472262">
    <property type="component" value="Unassembled WGS sequence"/>
</dbReference>
<accession>A0A672LUA3</accession>
<keyword evidence="4 11" id="KW-0812">Transmembrane</keyword>
<feature type="transmembrane region" description="Helical" evidence="11">
    <location>
        <begin position="20"/>
        <end position="44"/>
    </location>
</feature>
<dbReference type="InterPro" id="IPR039545">
    <property type="entry name" value="PGAP2"/>
</dbReference>
<comment type="function">
    <text evidence="8">Involved in the fatty acid remodeling steps of GPI-anchor maturation where the unsaturated acyl chain at sn-2 of inositol phosphate is replaced by a saturated stearoyl chain. May catalyze the second step of the fatty acid remodeling, by reacylating a lyso-GPI intermediate at sn-2 of inositol phosphate by a saturated chain. The fatty acid remodeling steps is critical for the integration of GPI-APs into lipid rafts.</text>
</comment>
<dbReference type="GeneID" id="107557086"/>
<dbReference type="GO" id="GO:0006506">
    <property type="term" value="P:GPI anchor biosynthetic process"/>
    <property type="evidence" value="ECO:0007669"/>
    <property type="project" value="UniProtKB-KW"/>
</dbReference>
<evidence type="ECO:0000256" key="5">
    <source>
        <dbReference type="ARBA" id="ARBA00022989"/>
    </source>
</evidence>
<dbReference type="PANTHER" id="PTHR12892:SF11">
    <property type="entry name" value="POST-GPI ATTACHMENT TO PROTEINS FACTOR 2"/>
    <property type="match status" value="1"/>
</dbReference>
<evidence type="ECO:0000256" key="8">
    <source>
        <dbReference type="ARBA" id="ARBA00093421"/>
    </source>
</evidence>
<feature type="transmembrane region" description="Helical" evidence="11">
    <location>
        <begin position="75"/>
        <end position="99"/>
    </location>
</feature>